<dbReference type="AlphaFoldDB" id="A0A931F8L2"/>
<organism evidence="1 2">
    <name type="scientific">Halonatronomonas betaini</name>
    <dbReference type="NCBI Taxonomy" id="2778430"/>
    <lineage>
        <taxon>Bacteria</taxon>
        <taxon>Bacillati</taxon>
        <taxon>Bacillota</taxon>
        <taxon>Clostridia</taxon>
        <taxon>Halanaerobiales</taxon>
        <taxon>Halarsenatibacteraceae</taxon>
        <taxon>Halonatronomonas</taxon>
    </lineage>
</organism>
<dbReference type="InterPro" id="IPR041025">
    <property type="entry name" value="HNH_repeat"/>
</dbReference>
<name>A0A931F8L2_9FIRM</name>
<evidence type="ECO:0000313" key="2">
    <source>
        <dbReference type="Proteomes" id="UP000621436"/>
    </source>
</evidence>
<dbReference type="Pfam" id="PF18780">
    <property type="entry name" value="HNH_repeat"/>
    <property type="match status" value="1"/>
</dbReference>
<evidence type="ECO:0000313" key="1">
    <source>
        <dbReference type="EMBL" id="MBF8435494.1"/>
    </source>
</evidence>
<sequence>MRQNLAYSRKFLVESYRQKAKELGRPPTVKEINLDPEMASYWSYYRHIGLKEDICNQLKISNIPATIYYLFCADCLYDSSNCGRNPFDCAREAELYFTAR</sequence>
<proteinExistence type="predicted"/>
<dbReference type="Proteomes" id="UP000621436">
    <property type="component" value="Unassembled WGS sequence"/>
</dbReference>
<gene>
    <name evidence="1" type="ORF">I0Q91_00250</name>
</gene>
<dbReference type="EMBL" id="JADPIE010000001">
    <property type="protein sequence ID" value="MBF8435494.1"/>
    <property type="molecule type" value="Genomic_DNA"/>
</dbReference>
<dbReference type="RefSeq" id="WP_270452114.1">
    <property type="nucleotide sequence ID" value="NZ_JADPIE010000001.1"/>
</dbReference>
<reference evidence="1" key="1">
    <citation type="submission" date="2020-11" db="EMBL/GenBank/DDBJ databases">
        <title>Halonatronomonas betainensis gen. nov., sp. nov. a novel haloalkaliphilic representative of the family Halanaerobiacae capable of betaine degradation.</title>
        <authorList>
            <person name="Boltyanskaya Y."/>
            <person name="Kevbrin V."/>
            <person name="Detkova E."/>
            <person name="Grouzdev D.S."/>
            <person name="Koziaeva V."/>
            <person name="Zhilina T."/>
        </authorList>
    </citation>
    <scope>NUCLEOTIDE SEQUENCE</scope>
    <source>
        <strain evidence="1">Z-7014</strain>
    </source>
</reference>
<protein>
    <submittedName>
        <fullName evidence="1">Uncharacterized protein</fullName>
    </submittedName>
</protein>
<comment type="caution">
    <text evidence="1">The sequence shown here is derived from an EMBL/GenBank/DDBJ whole genome shotgun (WGS) entry which is preliminary data.</text>
</comment>
<accession>A0A931F8L2</accession>
<keyword evidence="2" id="KW-1185">Reference proteome</keyword>